<accession>A0A915HGL7</accession>
<dbReference type="Proteomes" id="UP000887565">
    <property type="component" value="Unplaced"/>
</dbReference>
<keyword evidence="1" id="KW-1185">Reference proteome</keyword>
<sequence length="87" mass="9916">MSDDDGGGNFACLKVLYIRWRVPNTAKRTTVKLKAAILKRGNLNTANMYLVANEPIEYFVFSNETKVVFCFVSLRNETGIKSRFSFK</sequence>
<name>A0A915HGL7_ROMCU</name>
<evidence type="ECO:0000313" key="1">
    <source>
        <dbReference type="Proteomes" id="UP000887565"/>
    </source>
</evidence>
<evidence type="ECO:0000313" key="2">
    <source>
        <dbReference type="WBParaSite" id="nRc.2.0.1.t00775-RA"/>
    </source>
</evidence>
<protein>
    <submittedName>
        <fullName evidence="2">Uncharacterized protein</fullName>
    </submittedName>
</protein>
<dbReference type="AlphaFoldDB" id="A0A915HGL7"/>
<reference evidence="2" key="1">
    <citation type="submission" date="2022-11" db="UniProtKB">
        <authorList>
            <consortium name="WormBaseParasite"/>
        </authorList>
    </citation>
    <scope>IDENTIFICATION</scope>
</reference>
<dbReference type="WBParaSite" id="nRc.2.0.1.t00775-RA">
    <property type="protein sequence ID" value="nRc.2.0.1.t00775-RA"/>
    <property type="gene ID" value="nRc.2.0.1.g00775"/>
</dbReference>
<proteinExistence type="predicted"/>
<organism evidence="1 2">
    <name type="scientific">Romanomermis culicivorax</name>
    <name type="common">Nematode worm</name>
    <dbReference type="NCBI Taxonomy" id="13658"/>
    <lineage>
        <taxon>Eukaryota</taxon>
        <taxon>Metazoa</taxon>
        <taxon>Ecdysozoa</taxon>
        <taxon>Nematoda</taxon>
        <taxon>Enoplea</taxon>
        <taxon>Dorylaimia</taxon>
        <taxon>Mermithida</taxon>
        <taxon>Mermithoidea</taxon>
        <taxon>Mermithidae</taxon>
        <taxon>Romanomermis</taxon>
    </lineage>
</organism>